<name>A0A7G1NHL9_9ACTN</name>
<organism evidence="2 3">
    <name type="scientific">Streptomyces tuirus</name>
    <dbReference type="NCBI Taxonomy" id="68278"/>
    <lineage>
        <taxon>Bacteria</taxon>
        <taxon>Bacillati</taxon>
        <taxon>Actinomycetota</taxon>
        <taxon>Actinomycetes</taxon>
        <taxon>Kitasatosporales</taxon>
        <taxon>Streptomycetaceae</taxon>
        <taxon>Streptomyces</taxon>
    </lineage>
</organism>
<proteinExistence type="predicted"/>
<reference evidence="2 3" key="1">
    <citation type="journal article" date="2014" name="Int. J. Syst. Evol. Microbiol.">
        <title>Complete genome sequence of Corynebacterium casei LMG S-19264T (=DSM 44701T), isolated from a smear-ripened cheese.</title>
        <authorList>
            <consortium name="US DOE Joint Genome Institute (JGI-PGF)"/>
            <person name="Walter F."/>
            <person name="Albersmeier A."/>
            <person name="Kalinowski J."/>
            <person name="Ruckert C."/>
        </authorList>
    </citation>
    <scope>NUCLEOTIDE SEQUENCE [LARGE SCALE GENOMIC DNA]</scope>
    <source>
        <strain evidence="2 3">JCM 4255</strain>
    </source>
</reference>
<accession>A0A7G1NHL9</accession>
<dbReference type="AlphaFoldDB" id="A0A7G1NHL9"/>
<sequence>MAGSTALFAMRVQHFRNTTPGAWHVRNWITIMGETNPMNIKKIATAAGVATAGVALFVATQGSAQAAPAQPAAPVAAAQPSQDKAPQAIGSLVGKAAKSVGKAATKAANKATAVGKGAAVVAKSNADNMLSHGSVFAPPADLPQGVTADSVFDR</sequence>
<dbReference type="Proteomes" id="UP000516373">
    <property type="component" value="Chromosome"/>
</dbReference>
<evidence type="ECO:0000313" key="2">
    <source>
        <dbReference type="EMBL" id="BCL21144.1"/>
    </source>
</evidence>
<gene>
    <name evidence="2" type="ORF">GCM10017668_29870</name>
</gene>
<evidence type="ECO:0000313" key="3">
    <source>
        <dbReference type="Proteomes" id="UP000516373"/>
    </source>
</evidence>
<dbReference type="EMBL" id="AP023439">
    <property type="protein sequence ID" value="BCL21144.1"/>
    <property type="molecule type" value="Genomic_DNA"/>
</dbReference>
<dbReference type="KEGG" id="stui:GCM10017668_29870"/>
<evidence type="ECO:0000256" key="1">
    <source>
        <dbReference type="SAM" id="MobiDB-lite"/>
    </source>
</evidence>
<protein>
    <submittedName>
        <fullName evidence="2">Uncharacterized protein</fullName>
    </submittedName>
</protein>
<feature type="region of interest" description="Disordered" evidence="1">
    <location>
        <begin position="135"/>
        <end position="154"/>
    </location>
</feature>